<proteinExistence type="predicted"/>
<reference evidence="1 2" key="1">
    <citation type="submission" date="2019-06" db="EMBL/GenBank/DDBJ databases">
        <authorList>
            <person name="Broberg M."/>
        </authorList>
    </citation>
    <scope>NUCLEOTIDE SEQUENCE [LARGE SCALE GENOMIC DNA]</scope>
</reference>
<accession>A0ABY6U5K0</accession>
<organism evidence="1 2">
    <name type="scientific">Bionectria ochroleuca</name>
    <name type="common">Gliocladium roseum</name>
    <dbReference type="NCBI Taxonomy" id="29856"/>
    <lineage>
        <taxon>Eukaryota</taxon>
        <taxon>Fungi</taxon>
        <taxon>Dikarya</taxon>
        <taxon>Ascomycota</taxon>
        <taxon>Pezizomycotina</taxon>
        <taxon>Sordariomycetes</taxon>
        <taxon>Hypocreomycetidae</taxon>
        <taxon>Hypocreales</taxon>
        <taxon>Bionectriaceae</taxon>
        <taxon>Clonostachys</taxon>
    </lineage>
</organism>
<evidence type="ECO:0008006" key="3">
    <source>
        <dbReference type="Google" id="ProtNLM"/>
    </source>
</evidence>
<evidence type="ECO:0000313" key="1">
    <source>
        <dbReference type="EMBL" id="VUC26318.1"/>
    </source>
</evidence>
<name>A0ABY6U5K0_BIOOC</name>
<dbReference type="EMBL" id="CABFNS010000746">
    <property type="protein sequence ID" value="VUC26318.1"/>
    <property type="molecule type" value="Genomic_DNA"/>
</dbReference>
<comment type="caution">
    <text evidence="1">The sequence shown here is derived from an EMBL/GenBank/DDBJ whole genome shotgun (WGS) entry which is preliminary data.</text>
</comment>
<dbReference type="InterPro" id="IPR014752">
    <property type="entry name" value="Arrestin-like_C"/>
</dbReference>
<gene>
    <name evidence="1" type="ORF">CLO192961_LOCUS187550</name>
</gene>
<dbReference type="Gene3D" id="2.60.40.640">
    <property type="match status" value="1"/>
</dbReference>
<protein>
    <recommendedName>
        <fullName evidence="3">Arrestin-like N-terminal domain-containing protein</fullName>
    </recommendedName>
</protein>
<keyword evidence="2" id="KW-1185">Reference proteome</keyword>
<dbReference type="Proteomes" id="UP000766486">
    <property type="component" value="Unassembled WGS sequence"/>
</dbReference>
<sequence length="437" mass="48354">MPPIQNTCSPGLGIRLDRNHHSYQPGDTIVGWVYRTSPVVCPDAAVKVSLHGATRTRMRSGVRWADTYQGQFTIIEGDKNKQELFRGPLHIDAASGSDQSRQEWPFAFTLPTHVDLSWFANSKHSREVYMPLSGGSIGVEPLPASFQKIQDGEYNEGIVEYYLRASLELRSKDAPDALAALLPIKILPSLPEKVPSFENSLQLNREPVPFQVPNFSLGSKPHLSKSQKMKNLLKSSSASQSTHEIHTWVPSVLQINDRRPIGFLLHITPTGKNAPELIEELAPTVQLKRFEVQIESLIGIKAETTYGSIDDGWKSNVDLTKHISPSFFSKIVIPSTEDLPPIDLGQMMNFHLPSFNMPDALSPSFSICNIKVEHTIHWQVDYEIAGRACKARGSQSLLLLPAADACYPPVDNQADSNVQLPPYQASAATAAPVYSKE</sequence>
<evidence type="ECO:0000313" key="2">
    <source>
        <dbReference type="Proteomes" id="UP000766486"/>
    </source>
</evidence>